<dbReference type="OrthoDB" id="9801455at2"/>
<feature type="signal peptide" evidence="7">
    <location>
        <begin position="1"/>
        <end position="20"/>
    </location>
</feature>
<feature type="site" description="Important for catalytic activity, responsible for pKa modulation of the active site Glu and correct orientation of both the proton donor and substrate" evidence="5">
    <location>
        <position position="228"/>
    </location>
</feature>
<dbReference type="Proteomes" id="UP000313231">
    <property type="component" value="Unassembled WGS sequence"/>
</dbReference>
<dbReference type="RefSeq" id="WP_139624082.1">
    <property type="nucleotide sequence ID" value="NZ_VDMP01000026.1"/>
</dbReference>
<evidence type="ECO:0000256" key="2">
    <source>
        <dbReference type="ARBA" id="ARBA00022801"/>
    </source>
</evidence>
<sequence length="396" mass="42581">MRARRLATLVVAAIALSGCAANGDPAATTPATGPTPSEAPLIPEPSALPSALPSDVLAGEMQDLAKLAERLAQQLPVQRRPAPVRVAGSSSQWQPGAAYRGVFADPDIVRFRGRWYAYATNTSHLRLPTLTSRDLVTWTPLSDGSGRRIDPIETAGWVRSRDGGRDLWAPGVDKVGNGWTAAYAAPAGTQGGERHNCIGLTRGPSPAGPFRPVGDPICYGEAQLGVIDPDVFVDEHGVAWLLWKFSGVVHRRPAGLFIRQLNADGTGFADGSQTRELLTLDRPWEGITIENPSMVQFRGVTYLFYSGNSWERADYATGYAICAGPQGPCVRQNHGEPLLSTASTGRLGPGGASAFVDHKSLRLIYHAWDRVGHMRRLHIASLWQRDDGTLEVIDPG</sequence>
<keyword evidence="2 6" id="KW-0378">Hydrolase</keyword>
<dbReference type="SUPFAM" id="SSF75005">
    <property type="entry name" value="Arabinanase/levansucrase/invertase"/>
    <property type="match status" value="1"/>
</dbReference>
<evidence type="ECO:0000256" key="6">
    <source>
        <dbReference type="RuleBase" id="RU361187"/>
    </source>
</evidence>
<dbReference type="AlphaFoldDB" id="A0A5C4VPX3"/>
<dbReference type="EMBL" id="VDMP01000026">
    <property type="protein sequence ID" value="TNM37535.1"/>
    <property type="molecule type" value="Genomic_DNA"/>
</dbReference>
<feature type="chain" id="PRO_5039410000" description="Glycoside hydrolase" evidence="7">
    <location>
        <begin position="21"/>
        <end position="396"/>
    </location>
</feature>
<dbReference type="PROSITE" id="PS51257">
    <property type="entry name" value="PROKAR_LIPOPROTEIN"/>
    <property type="match status" value="1"/>
</dbReference>
<comment type="caution">
    <text evidence="8">The sequence shown here is derived from an EMBL/GenBank/DDBJ whole genome shotgun (WGS) entry which is preliminary data.</text>
</comment>
<evidence type="ECO:0008006" key="10">
    <source>
        <dbReference type="Google" id="ProtNLM"/>
    </source>
</evidence>
<name>A0A5C4VPX3_9ACTN</name>
<dbReference type="PANTHER" id="PTHR42812:SF5">
    <property type="entry name" value="ENDO-ARABINASE"/>
    <property type="match status" value="1"/>
</dbReference>
<comment type="similarity">
    <text evidence="1 6">Belongs to the glycosyl hydrolase 43 family.</text>
</comment>
<feature type="active site" description="Proton donor" evidence="4">
    <location>
        <position position="290"/>
    </location>
</feature>
<keyword evidence="7" id="KW-0732">Signal</keyword>
<dbReference type="PANTHER" id="PTHR42812">
    <property type="entry name" value="BETA-XYLOSIDASE"/>
    <property type="match status" value="1"/>
</dbReference>
<dbReference type="InterPro" id="IPR006710">
    <property type="entry name" value="Glyco_hydro_43"/>
</dbReference>
<organism evidence="8 9">
    <name type="scientific">Nocardioides albidus</name>
    <dbReference type="NCBI Taxonomy" id="1517589"/>
    <lineage>
        <taxon>Bacteria</taxon>
        <taxon>Bacillati</taxon>
        <taxon>Actinomycetota</taxon>
        <taxon>Actinomycetes</taxon>
        <taxon>Propionibacteriales</taxon>
        <taxon>Nocardioidaceae</taxon>
        <taxon>Nocardioides</taxon>
    </lineage>
</organism>
<keyword evidence="3 6" id="KW-0326">Glycosidase</keyword>
<proteinExistence type="inferred from homology"/>
<gene>
    <name evidence="8" type="ORF">FHP29_17160</name>
</gene>
<dbReference type="GO" id="GO:0004553">
    <property type="term" value="F:hydrolase activity, hydrolyzing O-glycosyl compounds"/>
    <property type="evidence" value="ECO:0007669"/>
    <property type="project" value="InterPro"/>
</dbReference>
<evidence type="ECO:0000256" key="5">
    <source>
        <dbReference type="PIRSR" id="PIRSR606710-2"/>
    </source>
</evidence>
<feature type="active site" description="Proton acceptor" evidence="4">
    <location>
        <position position="105"/>
    </location>
</feature>
<reference evidence="8 9" key="1">
    <citation type="journal article" date="2016" name="Int. J. Syst. Evol. Microbiol.">
        <title>Nocardioides albidus sp. nov., an actinobacterium isolated from garden soil.</title>
        <authorList>
            <person name="Singh H."/>
            <person name="Du J."/>
            <person name="Trinh H."/>
            <person name="Won K."/>
            <person name="Yang J.E."/>
            <person name="Yin C."/>
            <person name="Kook M."/>
            <person name="Yi T.H."/>
        </authorList>
    </citation>
    <scope>NUCLEOTIDE SEQUENCE [LARGE SCALE GENOMIC DNA]</scope>
    <source>
        <strain evidence="8 9">CCTCC AB 2015297</strain>
    </source>
</reference>
<evidence type="ECO:0000256" key="7">
    <source>
        <dbReference type="SAM" id="SignalP"/>
    </source>
</evidence>
<dbReference type="CDD" id="cd08999">
    <property type="entry name" value="GH43_ABN-like"/>
    <property type="match status" value="1"/>
</dbReference>
<evidence type="ECO:0000256" key="4">
    <source>
        <dbReference type="PIRSR" id="PIRSR606710-1"/>
    </source>
</evidence>
<evidence type="ECO:0000256" key="3">
    <source>
        <dbReference type="ARBA" id="ARBA00023295"/>
    </source>
</evidence>
<evidence type="ECO:0000256" key="1">
    <source>
        <dbReference type="ARBA" id="ARBA00009865"/>
    </source>
</evidence>
<keyword evidence="9" id="KW-1185">Reference proteome</keyword>
<dbReference type="InterPro" id="IPR051795">
    <property type="entry name" value="Glycosyl_Hydrlase_43"/>
</dbReference>
<dbReference type="Pfam" id="PF04616">
    <property type="entry name" value="Glyco_hydro_43"/>
    <property type="match status" value="1"/>
</dbReference>
<dbReference type="GO" id="GO:0005975">
    <property type="term" value="P:carbohydrate metabolic process"/>
    <property type="evidence" value="ECO:0007669"/>
    <property type="project" value="InterPro"/>
</dbReference>
<protein>
    <recommendedName>
        <fullName evidence="10">Glycoside hydrolase</fullName>
    </recommendedName>
</protein>
<evidence type="ECO:0000313" key="8">
    <source>
        <dbReference type="EMBL" id="TNM37535.1"/>
    </source>
</evidence>
<dbReference type="Gene3D" id="2.115.10.20">
    <property type="entry name" value="Glycosyl hydrolase domain, family 43"/>
    <property type="match status" value="1"/>
</dbReference>
<dbReference type="InterPro" id="IPR023296">
    <property type="entry name" value="Glyco_hydro_beta-prop_sf"/>
</dbReference>
<accession>A0A5C4VPX3</accession>
<evidence type="ECO:0000313" key="9">
    <source>
        <dbReference type="Proteomes" id="UP000313231"/>
    </source>
</evidence>